<protein>
    <submittedName>
        <fullName evidence="1">Uncharacterized protein</fullName>
    </submittedName>
</protein>
<sequence length="77" mass="8540">MQRTDLHLRLSPNVQFEIGTARVTGVDMKKKMNGGSSSILLPLPFASHMGAARVFSRAAATFFFTRPGVERCRRGMK</sequence>
<evidence type="ECO:0000313" key="2">
    <source>
        <dbReference type="Proteomes" id="UP000004956"/>
    </source>
</evidence>
<dbReference type="AlphaFoldDB" id="H3KH07"/>
<accession>H3KH07</accession>
<keyword evidence="2" id="KW-1185">Reference proteome</keyword>
<proteinExistence type="predicted"/>
<dbReference type="STRING" id="762967.HMPREF9440_02045"/>
<evidence type="ECO:0000313" key="1">
    <source>
        <dbReference type="EMBL" id="EHY30612.1"/>
    </source>
</evidence>
<comment type="caution">
    <text evidence="1">The sequence shown here is derived from an EMBL/GenBank/DDBJ whole genome shotgun (WGS) entry which is preliminary data.</text>
</comment>
<dbReference type="EMBL" id="AFBQ01000304">
    <property type="protein sequence ID" value="EHY30612.1"/>
    <property type="molecule type" value="Genomic_DNA"/>
</dbReference>
<name>H3KH07_9BURK</name>
<gene>
    <name evidence="1" type="ORF">HMPREF9440_02045</name>
</gene>
<reference evidence="1 2" key="1">
    <citation type="submission" date="2011-11" db="EMBL/GenBank/DDBJ databases">
        <authorList>
            <person name="Weinstock G."/>
            <person name="Sodergren E."/>
            <person name="Clifton S."/>
            <person name="Fulton L."/>
            <person name="Fulton B."/>
            <person name="Courtney L."/>
            <person name="Fronick C."/>
            <person name="Harrison M."/>
            <person name="Strong C."/>
            <person name="Farmer C."/>
            <person name="Delahaunty K."/>
            <person name="Markovic C."/>
            <person name="Hall O."/>
            <person name="Minx P."/>
            <person name="Tomlinson C."/>
            <person name="Mitreva M."/>
            <person name="Hou S."/>
            <person name="Chen J."/>
            <person name="Wollam A."/>
            <person name="Pepin K.H."/>
            <person name="Johnson M."/>
            <person name="Bhonagiri V."/>
            <person name="Zhang X."/>
            <person name="Suruliraj S."/>
            <person name="Warren W."/>
            <person name="Chinwalla A."/>
            <person name="Mardis E.R."/>
            <person name="Wilson R.K."/>
        </authorList>
    </citation>
    <scope>NUCLEOTIDE SEQUENCE [LARGE SCALE GENOMIC DNA]</scope>
    <source>
        <strain evidence="1 2">YIT 11816</strain>
    </source>
</reference>
<organism evidence="1 2">
    <name type="scientific">Sutterella parvirubra YIT 11816</name>
    <dbReference type="NCBI Taxonomy" id="762967"/>
    <lineage>
        <taxon>Bacteria</taxon>
        <taxon>Pseudomonadati</taxon>
        <taxon>Pseudomonadota</taxon>
        <taxon>Betaproteobacteria</taxon>
        <taxon>Burkholderiales</taxon>
        <taxon>Sutterellaceae</taxon>
        <taxon>Sutterella</taxon>
    </lineage>
</organism>
<dbReference type="HOGENOM" id="CLU_2636737_0_0_4"/>
<dbReference type="Proteomes" id="UP000004956">
    <property type="component" value="Unassembled WGS sequence"/>
</dbReference>